<dbReference type="GO" id="GO:0032870">
    <property type="term" value="P:cellular response to hormone stimulus"/>
    <property type="evidence" value="ECO:0007669"/>
    <property type="project" value="TreeGrafter"/>
</dbReference>
<dbReference type="CDD" id="cd00637">
    <property type="entry name" value="7tm_classA_rhodopsin-like"/>
    <property type="match status" value="1"/>
</dbReference>
<evidence type="ECO:0000256" key="3">
    <source>
        <dbReference type="ARBA" id="ARBA00022692"/>
    </source>
</evidence>
<dbReference type="InterPro" id="IPR000276">
    <property type="entry name" value="GPCR_Rhodpsn"/>
</dbReference>
<proteinExistence type="predicted"/>
<comment type="subcellular location">
    <subcellularLocation>
        <location evidence="1">Cell membrane</location>
        <topology evidence="1">Multi-pass membrane protein</topology>
    </subcellularLocation>
</comment>
<dbReference type="PROSITE" id="PS50262">
    <property type="entry name" value="G_PROTEIN_RECEP_F1_2"/>
    <property type="match status" value="1"/>
</dbReference>
<evidence type="ECO:0000256" key="2">
    <source>
        <dbReference type="ARBA" id="ARBA00022475"/>
    </source>
</evidence>
<evidence type="ECO:0000256" key="5">
    <source>
        <dbReference type="ARBA" id="ARBA00023136"/>
    </source>
</evidence>
<evidence type="ECO:0000313" key="7">
    <source>
        <dbReference type="EMBL" id="CAB3982411.1"/>
    </source>
</evidence>
<dbReference type="PANTHER" id="PTHR24241">
    <property type="entry name" value="NEUROPEPTIDE RECEPTOR-RELATED G-PROTEIN COUPLED RECEPTOR"/>
    <property type="match status" value="1"/>
</dbReference>
<keyword evidence="4" id="KW-1133">Transmembrane helix</keyword>
<evidence type="ECO:0000313" key="8">
    <source>
        <dbReference type="Proteomes" id="UP001152795"/>
    </source>
</evidence>
<dbReference type="AlphaFoldDB" id="A0A6S7GAN4"/>
<keyword evidence="2" id="KW-1003">Cell membrane</keyword>
<reference evidence="7" key="1">
    <citation type="submission" date="2020-04" db="EMBL/GenBank/DDBJ databases">
        <authorList>
            <person name="Alioto T."/>
            <person name="Alioto T."/>
            <person name="Gomez Garrido J."/>
        </authorList>
    </citation>
    <scope>NUCLEOTIDE SEQUENCE</scope>
    <source>
        <strain evidence="7">A484AB</strain>
    </source>
</reference>
<keyword evidence="5" id="KW-0472">Membrane</keyword>
<dbReference type="PANTHER" id="PTHR24241:SF76">
    <property type="entry name" value="NEUROPEPTIDE SIFAMIDE RECEPTOR"/>
    <property type="match status" value="1"/>
</dbReference>
<dbReference type="Proteomes" id="UP001152795">
    <property type="component" value="Unassembled WGS sequence"/>
</dbReference>
<dbReference type="Gene3D" id="1.20.1070.10">
    <property type="entry name" value="Rhodopsin 7-helix transmembrane proteins"/>
    <property type="match status" value="1"/>
</dbReference>
<dbReference type="GO" id="GO:0005886">
    <property type="term" value="C:plasma membrane"/>
    <property type="evidence" value="ECO:0007669"/>
    <property type="project" value="UniProtKB-SubCell"/>
</dbReference>
<dbReference type="SUPFAM" id="SSF81321">
    <property type="entry name" value="Family A G protein-coupled receptor-like"/>
    <property type="match status" value="1"/>
</dbReference>
<dbReference type="GO" id="GO:0004930">
    <property type="term" value="F:G protein-coupled receptor activity"/>
    <property type="evidence" value="ECO:0007669"/>
    <property type="project" value="InterPro"/>
</dbReference>
<dbReference type="GO" id="GO:0042277">
    <property type="term" value="F:peptide binding"/>
    <property type="evidence" value="ECO:0007669"/>
    <property type="project" value="TreeGrafter"/>
</dbReference>
<name>A0A6S7GAN4_PARCT</name>
<organism evidence="7 8">
    <name type="scientific">Paramuricea clavata</name>
    <name type="common">Red gorgonian</name>
    <name type="synonym">Violescent sea-whip</name>
    <dbReference type="NCBI Taxonomy" id="317549"/>
    <lineage>
        <taxon>Eukaryota</taxon>
        <taxon>Metazoa</taxon>
        <taxon>Cnidaria</taxon>
        <taxon>Anthozoa</taxon>
        <taxon>Octocorallia</taxon>
        <taxon>Malacalcyonacea</taxon>
        <taxon>Plexauridae</taxon>
        <taxon>Paramuricea</taxon>
    </lineage>
</organism>
<evidence type="ECO:0000256" key="6">
    <source>
        <dbReference type="ARBA" id="ARBA00023170"/>
    </source>
</evidence>
<evidence type="ECO:0000256" key="4">
    <source>
        <dbReference type="ARBA" id="ARBA00022989"/>
    </source>
</evidence>
<keyword evidence="6" id="KW-0675">Receptor</keyword>
<comment type="caution">
    <text evidence="7">The sequence shown here is derived from an EMBL/GenBank/DDBJ whole genome shotgun (WGS) entry which is preliminary data.</text>
</comment>
<dbReference type="EMBL" id="CACRXK020000496">
    <property type="protein sequence ID" value="CAB3982411.1"/>
    <property type="molecule type" value="Genomic_DNA"/>
</dbReference>
<keyword evidence="8" id="KW-1185">Reference proteome</keyword>
<dbReference type="InterPro" id="IPR017452">
    <property type="entry name" value="GPCR_Rhodpsn_7TM"/>
</dbReference>
<evidence type="ECO:0000256" key="1">
    <source>
        <dbReference type="ARBA" id="ARBA00004651"/>
    </source>
</evidence>
<keyword evidence="3" id="KW-0812">Transmembrane</keyword>
<sequence>MASIFTVGALSYQRYRLVVRPFKGKLPRRRFFIMLASIWLLPVFLAGLPYSFVLRLDQNSSSCMEEWIPASSQAQVKLSFTTYLFIIQYVLPLGLIVWCNVKAIVELKR</sequence>
<accession>A0A6S7GAN4</accession>
<dbReference type="Pfam" id="PF00001">
    <property type="entry name" value="7tm_1"/>
    <property type="match status" value="1"/>
</dbReference>
<dbReference type="OrthoDB" id="5963901at2759"/>
<protein>
    <submittedName>
        <fullName evidence="7">Partial</fullName>
    </submittedName>
</protein>
<gene>
    <name evidence="7" type="ORF">PACLA_8A013636</name>
</gene>